<evidence type="ECO:0000259" key="6">
    <source>
        <dbReference type="PROSITE" id="PS50111"/>
    </source>
</evidence>
<dbReference type="Pfam" id="PF00015">
    <property type="entry name" value="MCPsignal"/>
    <property type="match status" value="1"/>
</dbReference>
<keyword evidence="4" id="KW-0175">Coiled coil</keyword>
<dbReference type="EMBL" id="BMEY01000007">
    <property type="protein sequence ID" value="GGA73226.1"/>
    <property type="molecule type" value="Genomic_DNA"/>
</dbReference>
<feature type="transmembrane region" description="Helical" evidence="5">
    <location>
        <begin position="94"/>
        <end position="127"/>
    </location>
</feature>
<dbReference type="GO" id="GO:0004888">
    <property type="term" value="F:transmembrane signaling receptor activity"/>
    <property type="evidence" value="ECO:0007669"/>
    <property type="project" value="InterPro"/>
</dbReference>
<keyword evidence="8" id="KW-1185">Reference proteome</keyword>
<dbReference type="PANTHER" id="PTHR32089:SF112">
    <property type="entry name" value="LYSOZYME-LIKE PROTEIN-RELATED"/>
    <property type="match status" value="1"/>
</dbReference>
<feature type="transmembrane region" description="Helical" evidence="5">
    <location>
        <begin position="139"/>
        <end position="158"/>
    </location>
</feature>
<keyword evidence="5" id="KW-1133">Transmembrane helix</keyword>
<proteinExistence type="inferred from homology"/>
<dbReference type="GO" id="GO:0016020">
    <property type="term" value="C:membrane"/>
    <property type="evidence" value="ECO:0007669"/>
    <property type="project" value="InterPro"/>
</dbReference>
<evidence type="ECO:0000313" key="8">
    <source>
        <dbReference type="Proteomes" id="UP000613512"/>
    </source>
</evidence>
<evidence type="ECO:0000256" key="3">
    <source>
        <dbReference type="PROSITE-ProRule" id="PRU00284"/>
    </source>
</evidence>
<dbReference type="Proteomes" id="UP000613512">
    <property type="component" value="Unassembled WGS sequence"/>
</dbReference>
<feature type="transmembrane region" description="Helical" evidence="5">
    <location>
        <begin position="15"/>
        <end position="35"/>
    </location>
</feature>
<dbReference type="GO" id="GO:0007165">
    <property type="term" value="P:signal transduction"/>
    <property type="evidence" value="ECO:0007669"/>
    <property type="project" value="UniProtKB-KW"/>
</dbReference>
<comment type="caution">
    <text evidence="7">The sequence shown here is derived from an EMBL/GenBank/DDBJ whole genome shotgun (WGS) entry which is preliminary data.</text>
</comment>
<organism evidence="7 8">
    <name type="scientific">Ornithinibacillus halotolerans</name>
    <dbReference type="NCBI Taxonomy" id="1274357"/>
    <lineage>
        <taxon>Bacteria</taxon>
        <taxon>Bacillati</taxon>
        <taxon>Bacillota</taxon>
        <taxon>Bacilli</taxon>
        <taxon>Bacillales</taxon>
        <taxon>Bacillaceae</taxon>
        <taxon>Ornithinibacillus</taxon>
    </lineage>
</organism>
<dbReference type="Gene3D" id="1.10.287.950">
    <property type="entry name" value="Methyl-accepting chemotaxis protein"/>
    <property type="match status" value="1"/>
</dbReference>
<sequence>MKINTTILQQQNKTLSYILLFAMFLGLGAEIIVGAPIENMLAIGIGGLICLAIITIFQMKRIYSKVIPYIAITCLAGVSLVVMLSSNYVTNMLFTFFLLAVAAVSLSKAVLTTSGALGLLLLGFFLVTKGEIAGFDMRSAIIATVFFLLIFIVLFIQIRVARGFITTMQQSMSEIEAKSEEELERTEIIQASAQEVKSQMDIIEQDSNLNQQQMKEMLAGFQELAKASQVQAENASDISESTNKNHQLLENMIDSFAKSMADGEELISLSGKGQASMETLAETINDFGLSFDQLTTNMESLVNRIDENASNAEKIQAIAEQTNLLALNASIEAARAGDFGRGFSVVASEVRKLAEVSQATAQHIRENLQMIEEDAKSTQAEVNTNKGKLTTSTKHTMIAKENFEKISKQLESFITYLQYLNERANEIKGSSENIEQSVDQFASIIEETTATIEELEAMVDEQVRRMGNLVQAIETTNEAAASLEKA</sequence>
<dbReference type="AlphaFoldDB" id="A0A916RY96"/>
<feature type="domain" description="Methyl-accepting transducer" evidence="6">
    <location>
        <begin position="185"/>
        <end position="456"/>
    </location>
</feature>
<dbReference type="PROSITE" id="PS50111">
    <property type="entry name" value="CHEMOTAXIS_TRANSDUC_2"/>
    <property type="match status" value="1"/>
</dbReference>
<dbReference type="InterPro" id="IPR004090">
    <property type="entry name" value="Chemotax_Me-accpt_rcpt"/>
</dbReference>
<evidence type="ECO:0000256" key="4">
    <source>
        <dbReference type="SAM" id="Coils"/>
    </source>
</evidence>
<keyword evidence="5" id="KW-0812">Transmembrane</keyword>
<protein>
    <recommendedName>
        <fullName evidence="6">Methyl-accepting transducer domain-containing protein</fullName>
    </recommendedName>
</protein>
<accession>A0A916RY96</accession>
<evidence type="ECO:0000256" key="5">
    <source>
        <dbReference type="SAM" id="Phobius"/>
    </source>
</evidence>
<reference evidence="7" key="2">
    <citation type="submission" date="2020-09" db="EMBL/GenBank/DDBJ databases">
        <authorList>
            <person name="Sun Q."/>
            <person name="Zhou Y."/>
        </authorList>
    </citation>
    <scope>NUCLEOTIDE SEQUENCE</scope>
    <source>
        <strain evidence="7">CGMCC 1.12408</strain>
    </source>
</reference>
<feature type="transmembrane region" description="Helical" evidence="5">
    <location>
        <begin position="41"/>
        <end position="59"/>
    </location>
</feature>
<evidence type="ECO:0000313" key="7">
    <source>
        <dbReference type="EMBL" id="GGA73226.1"/>
    </source>
</evidence>
<gene>
    <name evidence="7" type="ORF">GCM10008025_16210</name>
</gene>
<comment type="similarity">
    <text evidence="2">Belongs to the methyl-accepting chemotaxis (MCP) protein family.</text>
</comment>
<dbReference type="InterPro" id="IPR004089">
    <property type="entry name" value="MCPsignal_dom"/>
</dbReference>
<feature type="transmembrane region" description="Helical" evidence="5">
    <location>
        <begin position="66"/>
        <end position="88"/>
    </location>
</feature>
<keyword evidence="1 3" id="KW-0807">Transducer</keyword>
<dbReference type="SUPFAM" id="SSF58104">
    <property type="entry name" value="Methyl-accepting chemotaxis protein (MCP) signaling domain"/>
    <property type="match status" value="1"/>
</dbReference>
<evidence type="ECO:0000256" key="2">
    <source>
        <dbReference type="ARBA" id="ARBA00029447"/>
    </source>
</evidence>
<evidence type="ECO:0000256" key="1">
    <source>
        <dbReference type="ARBA" id="ARBA00023224"/>
    </source>
</evidence>
<name>A0A916RY96_9BACI</name>
<keyword evidence="5" id="KW-0472">Membrane</keyword>
<dbReference type="GO" id="GO:0006935">
    <property type="term" value="P:chemotaxis"/>
    <property type="evidence" value="ECO:0007669"/>
    <property type="project" value="InterPro"/>
</dbReference>
<feature type="coiled-coil region" evidence="4">
    <location>
        <begin position="445"/>
        <end position="472"/>
    </location>
</feature>
<reference evidence="7" key="1">
    <citation type="journal article" date="2014" name="Int. J. Syst. Evol. Microbiol.">
        <title>Complete genome sequence of Corynebacterium casei LMG S-19264T (=DSM 44701T), isolated from a smear-ripened cheese.</title>
        <authorList>
            <consortium name="US DOE Joint Genome Institute (JGI-PGF)"/>
            <person name="Walter F."/>
            <person name="Albersmeier A."/>
            <person name="Kalinowski J."/>
            <person name="Ruckert C."/>
        </authorList>
    </citation>
    <scope>NUCLEOTIDE SEQUENCE</scope>
    <source>
        <strain evidence="7">CGMCC 1.12408</strain>
    </source>
</reference>
<dbReference type="PRINTS" id="PR00260">
    <property type="entry name" value="CHEMTRNSDUCR"/>
</dbReference>
<dbReference type="SMART" id="SM00283">
    <property type="entry name" value="MA"/>
    <property type="match status" value="1"/>
</dbReference>
<dbReference type="PANTHER" id="PTHR32089">
    <property type="entry name" value="METHYL-ACCEPTING CHEMOTAXIS PROTEIN MCPB"/>
    <property type="match status" value="1"/>
</dbReference>
<dbReference type="RefSeq" id="WP_188384185.1">
    <property type="nucleotide sequence ID" value="NZ_BMEY01000007.1"/>
</dbReference>